<evidence type="ECO:0000256" key="6">
    <source>
        <dbReference type="RuleBase" id="RU365090"/>
    </source>
</evidence>
<comment type="pathway">
    <text evidence="2 6">Cofactor biosynthesis; molybdopterin biosynthesis.</text>
</comment>
<gene>
    <name evidence="8" type="ORF">RM553_07440</name>
</gene>
<protein>
    <recommendedName>
        <fullName evidence="6">Molybdopterin molybdenumtransferase</fullName>
        <ecNumber evidence="6">2.10.1.1</ecNumber>
    </recommendedName>
</protein>
<dbReference type="CDD" id="cd00887">
    <property type="entry name" value="MoeA"/>
    <property type="match status" value="1"/>
</dbReference>
<dbReference type="Gene3D" id="3.40.980.10">
    <property type="entry name" value="MoaB/Mog-like domain"/>
    <property type="match status" value="1"/>
</dbReference>
<name>A0ABU3C8J9_9FLAO</name>
<dbReference type="InterPro" id="IPR036688">
    <property type="entry name" value="MoeA_C_domain_IV_sf"/>
</dbReference>
<dbReference type="SUPFAM" id="SSF53218">
    <property type="entry name" value="Molybdenum cofactor biosynthesis proteins"/>
    <property type="match status" value="1"/>
</dbReference>
<keyword evidence="4 6" id="KW-0501">Molybdenum cofactor biosynthesis</keyword>
<dbReference type="Gene3D" id="3.90.105.10">
    <property type="entry name" value="Molybdopterin biosynthesis moea protein, domain 2"/>
    <property type="match status" value="1"/>
</dbReference>
<dbReference type="InterPro" id="IPR001453">
    <property type="entry name" value="MoaB/Mog_dom"/>
</dbReference>
<dbReference type="EC" id="2.10.1.1" evidence="6"/>
<dbReference type="Pfam" id="PF00994">
    <property type="entry name" value="MoCF_biosynth"/>
    <property type="match status" value="1"/>
</dbReference>
<sequence length="394" mass="43586">MINQKEAFQKVLETVKDFGNEVIPLLEATGRILAEDIEADRDFPPFDRVTKDGYAINSKALDEGVTTFEIESIGAAGSPRAKLENYKNCIEIMTGAVLPENTNTIIMYEHTQVKDGKMHIEVPPEKGQNIHLKGGDISKGEIILTKNRRISGKEMGVMAAVGKAQVLVKKLPKVCLISTGDELVNIGEQPLPHQIRNSNGMSLYGALSAENIYPEFLHLKDEKKQIREKLKAALEENDVLLLSGGVSKGKFDYLPEIMEELEVEKIFHRVAQQPGKPLWFGVQNKMGTNVFSFPGNPISTFVNFHIYFKPWLKKCLNIRPRPQKVQLQKEFENKGDLTRFLLVSIASEEGVLKASLIGGNGSGDMISLTRADGIIVVPPKSAILSGSAVEFIAF</sequence>
<dbReference type="SUPFAM" id="SSF63867">
    <property type="entry name" value="MoeA C-terminal domain-like"/>
    <property type="match status" value="1"/>
</dbReference>
<organism evidence="8 9">
    <name type="scientific">Autumnicola tepida</name>
    <dbReference type="NCBI Taxonomy" id="3075595"/>
    <lineage>
        <taxon>Bacteria</taxon>
        <taxon>Pseudomonadati</taxon>
        <taxon>Bacteroidota</taxon>
        <taxon>Flavobacteriia</taxon>
        <taxon>Flavobacteriales</taxon>
        <taxon>Flavobacteriaceae</taxon>
        <taxon>Autumnicola</taxon>
    </lineage>
</organism>
<dbReference type="InterPro" id="IPR005111">
    <property type="entry name" value="MoeA_C_domain_IV"/>
</dbReference>
<dbReference type="PANTHER" id="PTHR10192:SF5">
    <property type="entry name" value="GEPHYRIN"/>
    <property type="match status" value="1"/>
</dbReference>
<proteinExistence type="inferred from homology"/>
<dbReference type="Proteomes" id="UP001262889">
    <property type="component" value="Unassembled WGS sequence"/>
</dbReference>
<dbReference type="InterPro" id="IPR038987">
    <property type="entry name" value="MoeA-like"/>
</dbReference>
<keyword evidence="6" id="KW-0808">Transferase</keyword>
<evidence type="ECO:0000256" key="1">
    <source>
        <dbReference type="ARBA" id="ARBA00002901"/>
    </source>
</evidence>
<feature type="domain" description="MoaB/Mog" evidence="7">
    <location>
        <begin position="175"/>
        <end position="314"/>
    </location>
</feature>
<comment type="similarity">
    <text evidence="3 6">Belongs to the MoeA family.</text>
</comment>
<comment type="caution">
    <text evidence="8">The sequence shown here is derived from an EMBL/GenBank/DDBJ whole genome shotgun (WGS) entry which is preliminary data.</text>
</comment>
<dbReference type="Pfam" id="PF03454">
    <property type="entry name" value="MoeA_C"/>
    <property type="match status" value="1"/>
</dbReference>
<keyword evidence="9" id="KW-1185">Reference proteome</keyword>
<dbReference type="InterPro" id="IPR036425">
    <property type="entry name" value="MoaB/Mog-like_dom_sf"/>
</dbReference>
<comment type="cofactor">
    <cofactor evidence="6">
        <name>Mg(2+)</name>
        <dbReference type="ChEBI" id="CHEBI:18420"/>
    </cofactor>
</comment>
<evidence type="ECO:0000256" key="4">
    <source>
        <dbReference type="ARBA" id="ARBA00023150"/>
    </source>
</evidence>
<keyword evidence="6" id="KW-0500">Molybdenum</keyword>
<comment type="function">
    <text evidence="1 6">Catalyzes the insertion of molybdate into adenylated molybdopterin with the concomitant release of AMP.</text>
</comment>
<dbReference type="Gene3D" id="2.40.340.10">
    <property type="entry name" value="MoeA, C-terminal, domain IV"/>
    <property type="match status" value="1"/>
</dbReference>
<dbReference type="SMART" id="SM00852">
    <property type="entry name" value="MoCF_biosynth"/>
    <property type="match status" value="1"/>
</dbReference>
<evidence type="ECO:0000313" key="9">
    <source>
        <dbReference type="Proteomes" id="UP001262889"/>
    </source>
</evidence>
<reference evidence="8 9" key="1">
    <citation type="submission" date="2023-09" db="EMBL/GenBank/DDBJ databases">
        <authorList>
            <person name="Rey-Velasco X."/>
        </authorList>
    </citation>
    <scope>NUCLEOTIDE SEQUENCE [LARGE SCALE GENOMIC DNA]</scope>
    <source>
        <strain evidence="8 9">F363</strain>
    </source>
</reference>
<accession>A0ABU3C8J9</accession>
<evidence type="ECO:0000256" key="2">
    <source>
        <dbReference type="ARBA" id="ARBA00005046"/>
    </source>
</evidence>
<dbReference type="NCBIfam" id="TIGR00177">
    <property type="entry name" value="molyb_syn"/>
    <property type="match status" value="1"/>
</dbReference>
<dbReference type="SUPFAM" id="SSF63882">
    <property type="entry name" value="MoeA N-terminal region -like"/>
    <property type="match status" value="1"/>
</dbReference>
<evidence type="ECO:0000313" key="8">
    <source>
        <dbReference type="EMBL" id="MDT0642665.1"/>
    </source>
</evidence>
<keyword evidence="6" id="KW-0460">Magnesium</keyword>
<evidence type="ECO:0000256" key="3">
    <source>
        <dbReference type="ARBA" id="ARBA00010763"/>
    </source>
</evidence>
<dbReference type="InterPro" id="IPR036135">
    <property type="entry name" value="MoeA_linker/N_sf"/>
</dbReference>
<dbReference type="RefSeq" id="WP_311534292.1">
    <property type="nucleotide sequence ID" value="NZ_JAVRHQ010000006.1"/>
</dbReference>
<comment type="catalytic activity">
    <reaction evidence="5">
        <text>adenylyl-molybdopterin + molybdate = Mo-molybdopterin + AMP + H(+)</text>
        <dbReference type="Rhea" id="RHEA:35047"/>
        <dbReference type="ChEBI" id="CHEBI:15378"/>
        <dbReference type="ChEBI" id="CHEBI:36264"/>
        <dbReference type="ChEBI" id="CHEBI:62727"/>
        <dbReference type="ChEBI" id="CHEBI:71302"/>
        <dbReference type="ChEBI" id="CHEBI:456215"/>
        <dbReference type="EC" id="2.10.1.1"/>
    </reaction>
</comment>
<dbReference type="EMBL" id="JAVRHQ010000006">
    <property type="protein sequence ID" value="MDT0642665.1"/>
    <property type="molecule type" value="Genomic_DNA"/>
</dbReference>
<evidence type="ECO:0000259" key="7">
    <source>
        <dbReference type="SMART" id="SM00852"/>
    </source>
</evidence>
<dbReference type="Gene3D" id="2.170.190.11">
    <property type="entry name" value="Molybdopterin biosynthesis moea protein, domain 3"/>
    <property type="match status" value="1"/>
</dbReference>
<dbReference type="PANTHER" id="PTHR10192">
    <property type="entry name" value="MOLYBDOPTERIN BIOSYNTHESIS PROTEIN"/>
    <property type="match status" value="1"/>
</dbReference>
<keyword evidence="6" id="KW-0479">Metal-binding</keyword>
<evidence type="ECO:0000256" key="5">
    <source>
        <dbReference type="ARBA" id="ARBA00047317"/>
    </source>
</evidence>
<dbReference type="Pfam" id="PF03453">
    <property type="entry name" value="MoeA_N"/>
    <property type="match status" value="1"/>
</dbReference>
<dbReference type="InterPro" id="IPR005110">
    <property type="entry name" value="MoeA_linker/N"/>
</dbReference>